<dbReference type="GO" id="GO:0006631">
    <property type="term" value="P:fatty acid metabolic process"/>
    <property type="evidence" value="ECO:0007669"/>
    <property type="project" value="TreeGrafter"/>
</dbReference>
<keyword evidence="2 5" id="KW-0436">Ligase</keyword>
<dbReference type="InterPro" id="IPR042099">
    <property type="entry name" value="ANL_N_sf"/>
</dbReference>
<keyword evidence="9" id="KW-1185">Reference proteome</keyword>
<feature type="domain" description="AMP-dependent synthetase/ligase" evidence="6">
    <location>
        <begin position="8"/>
        <end position="341"/>
    </location>
</feature>
<dbReference type="NCBIfam" id="TIGR01923">
    <property type="entry name" value="menE"/>
    <property type="match status" value="1"/>
</dbReference>
<comment type="caution">
    <text evidence="8">The sequence shown here is derived from an EMBL/GenBank/DDBJ whole genome shotgun (WGS) entry which is preliminary data.</text>
</comment>
<dbReference type="AlphaFoldDB" id="A0A917LIX9"/>
<organism evidence="8 9">
    <name type="scientific">Lysinibacillus alkalisoli</name>
    <dbReference type="NCBI Taxonomy" id="1911548"/>
    <lineage>
        <taxon>Bacteria</taxon>
        <taxon>Bacillati</taxon>
        <taxon>Bacillota</taxon>
        <taxon>Bacilli</taxon>
        <taxon>Bacillales</taxon>
        <taxon>Bacillaceae</taxon>
        <taxon>Lysinibacillus</taxon>
    </lineage>
</organism>
<dbReference type="EMBL" id="BMJT01000009">
    <property type="protein sequence ID" value="GGG30438.1"/>
    <property type="molecule type" value="Genomic_DNA"/>
</dbReference>
<dbReference type="PANTHER" id="PTHR43201:SF32">
    <property type="entry name" value="2-SUCCINYLBENZOATE--COA LIGASE, CHLOROPLASTIC_PEROXISOMAL"/>
    <property type="match status" value="1"/>
</dbReference>
<dbReference type="SUPFAM" id="SSF56801">
    <property type="entry name" value="Acetyl-CoA synthetase-like"/>
    <property type="match status" value="1"/>
</dbReference>
<dbReference type="GO" id="GO:0005524">
    <property type="term" value="F:ATP binding"/>
    <property type="evidence" value="ECO:0007669"/>
    <property type="project" value="UniProtKB-KW"/>
</dbReference>
<accession>A0A917LIX9</accession>
<evidence type="ECO:0000256" key="3">
    <source>
        <dbReference type="ARBA" id="ARBA00022741"/>
    </source>
</evidence>
<dbReference type="GO" id="GO:0008756">
    <property type="term" value="F:o-succinylbenzoate-CoA ligase activity"/>
    <property type="evidence" value="ECO:0007669"/>
    <property type="project" value="UniProtKB-UniRule"/>
</dbReference>
<gene>
    <name evidence="5 8" type="primary">menE</name>
    <name evidence="8" type="ORF">GCM10007425_26330</name>
</gene>
<comment type="catalytic activity">
    <reaction evidence="5">
        <text>2-succinylbenzoate + ATP + CoA = 2-succinylbenzoyl-CoA + AMP + diphosphate</text>
        <dbReference type="Rhea" id="RHEA:17009"/>
        <dbReference type="ChEBI" id="CHEBI:18325"/>
        <dbReference type="ChEBI" id="CHEBI:30616"/>
        <dbReference type="ChEBI" id="CHEBI:33019"/>
        <dbReference type="ChEBI" id="CHEBI:57287"/>
        <dbReference type="ChEBI" id="CHEBI:57364"/>
        <dbReference type="ChEBI" id="CHEBI:456215"/>
        <dbReference type="EC" id="6.2.1.26"/>
    </reaction>
</comment>
<reference evidence="8" key="2">
    <citation type="submission" date="2020-09" db="EMBL/GenBank/DDBJ databases">
        <authorList>
            <person name="Sun Q."/>
            <person name="Zhou Y."/>
        </authorList>
    </citation>
    <scope>NUCLEOTIDE SEQUENCE</scope>
    <source>
        <strain evidence="8">CGMCC 1.15760</strain>
    </source>
</reference>
<proteinExistence type="inferred from homology"/>
<comment type="similarity">
    <text evidence="5">Belongs to the ATP-dependent AMP-binding enzyme family. MenE subfamily.</text>
</comment>
<dbReference type="HAMAP" id="MF_00731">
    <property type="entry name" value="MenE"/>
    <property type="match status" value="1"/>
</dbReference>
<dbReference type="InterPro" id="IPR000873">
    <property type="entry name" value="AMP-dep_synth/lig_dom"/>
</dbReference>
<feature type="domain" description="AMP-binding enzyme C-terminal" evidence="7">
    <location>
        <begin position="391"/>
        <end position="464"/>
    </location>
</feature>
<dbReference type="Pfam" id="PF13193">
    <property type="entry name" value="AMP-binding_C"/>
    <property type="match status" value="1"/>
</dbReference>
<comment type="pathway">
    <text evidence="5">Quinol/quinone metabolism; 1,4-dihydroxy-2-naphthoate biosynthesis; 1,4-dihydroxy-2-naphthoate from chorismate: step 5/7.</text>
</comment>
<dbReference type="Gene3D" id="3.40.50.12780">
    <property type="entry name" value="N-terminal domain of ligase-like"/>
    <property type="match status" value="1"/>
</dbReference>
<keyword evidence="4 5" id="KW-0067">ATP-binding</keyword>
<dbReference type="PANTHER" id="PTHR43201">
    <property type="entry name" value="ACYL-COA SYNTHETASE"/>
    <property type="match status" value="1"/>
</dbReference>
<keyword evidence="1 5" id="KW-0474">Menaquinone biosynthesis</keyword>
<protein>
    <recommendedName>
        <fullName evidence="5">2-succinylbenzoate--CoA ligase</fullName>
        <ecNumber evidence="5">6.2.1.26</ecNumber>
    </recommendedName>
    <alternativeName>
        <fullName evidence="5">o-succinylbenzoyl-CoA synthetase</fullName>
        <shortName evidence="5">OSB-CoA synthetase</shortName>
    </alternativeName>
</protein>
<dbReference type="EC" id="6.2.1.26" evidence="5"/>
<evidence type="ECO:0000313" key="8">
    <source>
        <dbReference type="EMBL" id="GGG30438.1"/>
    </source>
</evidence>
<dbReference type="Gene3D" id="3.30.300.30">
    <property type="match status" value="1"/>
</dbReference>
<dbReference type="GO" id="GO:0031956">
    <property type="term" value="F:medium-chain fatty acid-CoA ligase activity"/>
    <property type="evidence" value="ECO:0007669"/>
    <property type="project" value="TreeGrafter"/>
</dbReference>
<evidence type="ECO:0000256" key="1">
    <source>
        <dbReference type="ARBA" id="ARBA00022428"/>
    </source>
</evidence>
<dbReference type="GO" id="GO:0009234">
    <property type="term" value="P:menaquinone biosynthetic process"/>
    <property type="evidence" value="ECO:0007669"/>
    <property type="project" value="UniProtKB-UniRule"/>
</dbReference>
<keyword evidence="3 5" id="KW-0547">Nucleotide-binding</keyword>
<evidence type="ECO:0000256" key="4">
    <source>
        <dbReference type="ARBA" id="ARBA00022840"/>
    </source>
</evidence>
<comment type="pathway">
    <text evidence="5">Quinol/quinone metabolism; menaquinone biosynthesis.</text>
</comment>
<dbReference type="InterPro" id="IPR025110">
    <property type="entry name" value="AMP-bd_C"/>
</dbReference>
<evidence type="ECO:0000259" key="7">
    <source>
        <dbReference type="Pfam" id="PF13193"/>
    </source>
</evidence>
<name>A0A917LIX9_9BACI</name>
<dbReference type="InterPro" id="IPR020845">
    <property type="entry name" value="AMP-binding_CS"/>
</dbReference>
<comment type="function">
    <text evidence="5">Converts 2-succinylbenzoate (OSB) to 2-succinylbenzoyl-CoA (OSB-CoA).</text>
</comment>
<dbReference type="NCBIfam" id="NF002966">
    <property type="entry name" value="PRK03640.1"/>
    <property type="match status" value="1"/>
</dbReference>
<evidence type="ECO:0000259" key="6">
    <source>
        <dbReference type="Pfam" id="PF00501"/>
    </source>
</evidence>
<evidence type="ECO:0000313" key="9">
    <source>
        <dbReference type="Proteomes" id="UP000616608"/>
    </source>
</evidence>
<dbReference type="Proteomes" id="UP000616608">
    <property type="component" value="Unassembled WGS sequence"/>
</dbReference>
<dbReference type="PROSITE" id="PS00455">
    <property type="entry name" value="AMP_BINDING"/>
    <property type="match status" value="1"/>
</dbReference>
<dbReference type="Pfam" id="PF00501">
    <property type="entry name" value="AMP-binding"/>
    <property type="match status" value="1"/>
</dbReference>
<sequence length="475" mass="53088">MQNWLLQRAYLTPERQALQFEGRTYTWYTLVEQAKRRAGQLITAGITPHSRIALLSPNSDELVITIYAGMLLQCELVMCNCRLSATEIQAQLQDAEVTQVIATSEQQHKVASNVILLEEVQQKEVRIVDMATEWQEQNTLSIMYTSGTTGSPKGVRQTYGNHLSSALSASLNVGMSPEDVWLCTMPLFHVSGFSILMRAVIYGNEVLLYERFDTAEVVHQIITGKATHMSVVAYTLAQILTQLEQQNLDVPPSFKLMLAGGGTIPERYLLRAQQANIRIAQTYGMTETCSQTATLPPQDALRKLGSTGKPLFFNAMRIEGTTEPFIQGEICVKGPHVTPAYIGKFATRNTMQDGWLHTGDIGYFDDEGYLYVVDRRADLIISGGENIYPAEIEQVLLGHAMVLEAGVCGIEDERWGSVPAAFIVVTTSYRQEEVEAYCKAHLASYKCPKHWFVVSQLPRNASNKIMRHQLRELLT</sequence>
<dbReference type="InterPro" id="IPR010192">
    <property type="entry name" value="MenE"/>
</dbReference>
<evidence type="ECO:0000256" key="2">
    <source>
        <dbReference type="ARBA" id="ARBA00022598"/>
    </source>
</evidence>
<evidence type="ECO:0000256" key="5">
    <source>
        <dbReference type="HAMAP-Rule" id="MF_00731"/>
    </source>
</evidence>
<reference evidence="8" key="1">
    <citation type="journal article" date="2014" name="Int. J. Syst. Evol. Microbiol.">
        <title>Complete genome sequence of Corynebacterium casei LMG S-19264T (=DSM 44701T), isolated from a smear-ripened cheese.</title>
        <authorList>
            <consortium name="US DOE Joint Genome Institute (JGI-PGF)"/>
            <person name="Walter F."/>
            <person name="Albersmeier A."/>
            <person name="Kalinowski J."/>
            <person name="Ruckert C."/>
        </authorList>
    </citation>
    <scope>NUCLEOTIDE SEQUENCE</scope>
    <source>
        <strain evidence="8">CGMCC 1.15760</strain>
    </source>
</reference>
<dbReference type="RefSeq" id="WP_188615530.1">
    <property type="nucleotide sequence ID" value="NZ_BMJT01000009.1"/>
</dbReference>
<dbReference type="InterPro" id="IPR045851">
    <property type="entry name" value="AMP-bd_C_sf"/>
</dbReference>